<dbReference type="GO" id="GO:0003777">
    <property type="term" value="F:microtubule motor activity"/>
    <property type="evidence" value="ECO:0007669"/>
    <property type="project" value="InterPro"/>
</dbReference>
<dbReference type="PROSITE" id="PS00411">
    <property type="entry name" value="KINESIN_MOTOR_1"/>
    <property type="match status" value="1"/>
</dbReference>
<evidence type="ECO:0000256" key="8">
    <source>
        <dbReference type="SAM" id="Coils"/>
    </source>
</evidence>
<dbReference type="PROSITE" id="PS50067">
    <property type="entry name" value="KINESIN_MOTOR_2"/>
    <property type="match status" value="1"/>
</dbReference>
<keyword evidence="2" id="KW-0963">Cytoplasm</keyword>
<comment type="caution">
    <text evidence="10">The sequence shown here is derived from an EMBL/GenBank/DDBJ whole genome shotgun (WGS) entry which is preliminary data.</text>
</comment>
<feature type="coiled-coil region" evidence="8">
    <location>
        <begin position="418"/>
        <end position="445"/>
    </location>
</feature>
<comment type="similarity">
    <text evidence="7">Belongs to the TRAFAC class myosin-kinesin ATPase superfamily. Kinesin family.</text>
</comment>
<dbReference type="Gene3D" id="3.40.850.10">
    <property type="entry name" value="Kinesin motor domain"/>
    <property type="match status" value="1"/>
</dbReference>
<comment type="subcellular location">
    <subcellularLocation>
        <location evidence="1">Cytoplasm</location>
        <location evidence="1">Cytoskeleton</location>
    </subcellularLocation>
</comment>
<keyword evidence="6" id="KW-0206">Cytoskeleton</keyword>
<dbReference type="InterPro" id="IPR027640">
    <property type="entry name" value="Kinesin-like_fam"/>
</dbReference>
<proteinExistence type="inferred from homology"/>
<dbReference type="EMBL" id="CAKAEH010002070">
    <property type="protein sequence ID" value="CAG9540998.1"/>
    <property type="molecule type" value="Genomic_DNA"/>
</dbReference>
<dbReference type="AlphaFoldDB" id="A0A8J2MFV6"/>
<feature type="binding site" evidence="7">
    <location>
        <begin position="84"/>
        <end position="91"/>
    </location>
    <ligand>
        <name>ATP</name>
        <dbReference type="ChEBI" id="CHEBI:30616"/>
    </ligand>
</feature>
<feature type="domain" description="Kinesin motor" evidence="9">
    <location>
        <begin position="6"/>
        <end position="326"/>
    </location>
</feature>
<dbReference type="GO" id="GO:0008017">
    <property type="term" value="F:microtubule binding"/>
    <property type="evidence" value="ECO:0007669"/>
    <property type="project" value="InterPro"/>
</dbReference>
<dbReference type="Proteomes" id="UP000746747">
    <property type="component" value="Unassembled WGS sequence"/>
</dbReference>
<evidence type="ECO:0000256" key="6">
    <source>
        <dbReference type="ARBA" id="ARBA00023212"/>
    </source>
</evidence>
<evidence type="ECO:0000256" key="5">
    <source>
        <dbReference type="ARBA" id="ARBA00023054"/>
    </source>
</evidence>
<dbReference type="InterPro" id="IPR001752">
    <property type="entry name" value="Kinesin_motor_dom"/>
</dbReference>
<dbReference type="SUPFAM" id="SSF52540">
    <property type="entry name" value="P-loop containing nucleoside triphosphate hydrolases"/>
    <property type="match status" value="1"/>
</dbReference>
<evidence type="ECO:0000256" key="4">
    <source>
        <dbReference type="ARBA" id="ARBA00022840"/>
    </source>
</evidence>
<organism evidence="10 11">
    <name type="scientific">Cercopithifilaria johnstoni</name>
    <dbReference type="NCBI Taxonomy" id="2874296"/>
    <lineage>
        <taxon>Eukaryota</taxon>
        <taxon>Metazoa</taxon>
        <taxon>Ecdysozoa</taxon>
        <taxon>Nematoda</taxon>
        <taxon>Chromadorea</taxon>
        <taxon>Rhabditida</taxon>
        <taxon>Spirurina</taxon>
        <taxon>Spiruromorpha</taxon>
        <taxon>Filarioidea</taxon>
        <taxon>Onchocercidae</taxon>
        <taxon>Cercopithifilaria</taxon>
    </lineage>
</organism>
<dbReference type="InterPro" id="IPR036961">
    <property type="entry name" value="Kinesin_motor_dom_sf"/>
</dbReference>
<evidence type="ECO:0000313" key="10">
    <source>
        <dbReference type="EMBL" id="CAG9540998.1"/>
    </source>
</evidence>
<keyword evidence="11" id="KW-1185">Reference proteome</keyword>
<dbReference type="Pfam" id="PF00225">
    <property type="entry name" value="Kinesin"/>
    <property type="match status" value="1"/>
</dbReference>
<protein>
    <recommendedName>
        <fullName evidence="9">Kinesin motor domain-containing protein</fullName>
    </recommendedName>
</protein>
<evidence type="ECO:0000256" key="2">
    <source>
        <dbReference type="ARBA" id="ARBA00022490"/>
    </source>
</evidence>
<reference evidence="10" key="1">
    <citation type="submission" date="2021-09" db="EMBL/GenBank/DDBJ databases">
        <authorList>
            <consortium name="Pathogen Informatics"/>
        </authorList>
    </citation>
    <scope>NUCLEOTIDE SEQUENCE</scope>
</reference>
<evidence type="ECO:0000256" key="1">
    <source>
        <dbReference type="ARBA" id="ARBA00004245"/>
    </source>
</evidence>
<dbReference type="OrthoDB" id="3176171at2759"/>
<keyword evidence="5 8" id="KW-0175">Coiled coil</keyword>
<dbReference type="Pfam" id="PF25764">
    <property type="entry name" value="KIF21A_4th"/>
    <property type="match status" value="1"/>
</dbReference>
<dbReference type="PRINTS" id="PR00380">
    <property type="entry name" value="KINESINHEAVY"/>
</dbReference>
<gene>
    <name evidence="10" type="ORF">CJOHNSTONI_LOCUS10460</name>
</gene>
<name>A0A8J2MFV6_9BILA</name>
<dbReference type="GO" id="GO:0005524">
    <property type="term" value="F:ATP binding"/>
    <property type="evidence" value="ECO:0007669"/>
    <property type="project" value="UniProtKB-UniRule"/>
</dbReference>
<keyword evidence="7" id="KW-0505">Motor protein</keyword>
<dbReference type="GO" id="GO:0007018">
    <property type="term" value="P:microtubule-based movement"/>
    <property type="evidence" value="ECO:0007669"/>
    <property type="project" value="InterPro"/>
</dbReference>
<dbReference type="InterPro" id="IPR019821">
    <property type="entry name" value="Kinesin_motor_CS"/>
</dbReference>
<feature type="coiled-coil region" evidence="8">
    <location>
        <begin position="529"/>
        <end position="664"/>
    </location>
</feature>
<dbReference type="GO" id="GO:0007052">
    <property type="term" value="P:mitotic spindle organization"/>
    <property type="evidence" value="ECO:0007669"/>
    <property type="project" value="TreeGrafter"/>
</dbReference>
<evidence type="ECO:0000256" key="7">
    <source>
        <dbReference type="PROSITE-ProRule" id="PRU00283"/>
    </source>
</evidence>
<keyword evidence="4 7" id="KW-0067">ATP-binding</keyword>
<dbReference type="GO" id="GO:0051231">
    <property type="term" value="P:spindle elongation"/>
    <property type="evidence" value="ECO:0007669"/>
    <property type="project" value="TreeGrafter"/>
</dbReference>
<evidence type="ECO:0000256" key="3">
    <source>
        <dbReference type="ARBA" id="ARBA00022741"/>
    </source>
</evidence>
<sequence>MTEVIPVRVAIRVRPLNNREKAENSQECVQCFVEQSQISINGKIFTFDSVFDPVTSQETIYDACAAPLLEKIFDGYNCTILAYGQTGSGKTYTMGTEEAITSSSEGRGIISRLVDGIFKQIGTSNRHRVTASMLEIYEEKVIDLLCISRECLQIRESKGAVFVQGLSVHPVSCLDDALKLLQKGCQLRSRGETAMNDKSSRSHAIFTLCIEGNESDESTMFKAKLHLVDLAGSERLKKTQAEGERMREGIKINEGLLALGNVIASLTDSNATGRHIPYRVTKITRLLQDSLGGNSYTVMIACVSPADTNADETLSTLRYADRAKHIKNKPTVNIDPNMALIQGLRDELANVKHELAMLRAGENSVTLDDNQTTSGITKECKKCIELEKQNLERQEDYNHRNVRFAEAMVENSKLVEQLLASQQIVEQLRDHIKEIKKKSENKEFDEAMKILDNAINLRGPIEEEKDKDAFDIGDDDGEDETSDQAFVNHFTEKQIALNNDMRDILEEIKQKELAFEATVASQTEIVKMRDIYAAEMEHLQAKLVILEKEKQELLSKLKGSSIHHKLSEERRKRLQELEKELAASKRRVGEIQKLEKENIRLQEQSKKLSTELSELKKLRVKMSKQMKEGEVKFRKWKMTADRSMAQLKNQVRKREMEIVREQHAKNLQLAVYRRKYEEANACNRRLQMQLAKCTTRAKTSCDGQFISALNDELAVAYSAAEAEIHCQVLIEQRKILSAQQQKLQKTLEKLLREPSVKRRTGFDRVGIESEDERQVIEVQLKNLDKEIQLRGSELGDIQKKCTKAYSDEQREQLWNALRNLTEARAGLNRLFDATINERRSCLEKDLVIEELMRGADEVKNSYERKLDAMRTELKSAKAMVGSLRRNLAETELCYAKQEHDMINIWNEMAEGHFDLPDNFVRNLSLVKEAANNFINLQQTFEQKRNDLEKSHARVYHGRLRRRTGPADGIMAGRSLSESITEERGDEGDLFKNYQIRENRKPVERLGVVMDLDSIFLDEKEENASTADSDFSYCPTPQRTTRKRQSSVTNVPGRRDTFVLNEAPLKQIDIVQESKDEPVAGCSKESDFNPNTTYIVEQCPKLDHRSIITRDLFKKL</sequence>
<dbReference type="InterPro" id="IPR027417">
    <property type="entry name" value="P-loop_NTPase"/>
</dbReference>
<dbReference type="PANTHER" id="PTHR47969:SF15">
    <property type="entry name" value="CHROMOSOME-ASSOCIATED KINESIN KIF4A-RELATED"/>
    <property type="match status" value="1"/>
</dbReference>
<feature type="coiled-coil region" evidence="8">
    <location>
        <begin position="852"/>
        <end position="886"/>
    </location>
</feature>
<dbReference type="PANTHER" id="PTHR47969">
    <property type="entry name" value="CHROMOSOME-ASSOCIATED KINESIN KIF4A-RELATED"/>
    <property type="match status" value="1"/>
</dbReference>
<dbReference type="GO" id="GO:0005875">
    <property type="term" value="C:microtubule associated complex"/>
    <property type="evidence" value="ECO:0007669"/>
    <property type="project" value="TreeGrafter"/>
</dbReference>
<evidence type="ECO:0000259" key="9">
    <source>
        <dbReference type="PROSITE" id="PS50067"/>
    </source>
</evidence>
<accession>A0A8J2MFV6</accession>
<dbReference type="SMART" id="SM00129">
    <property type="entry name" value="KISc"/>
    <property type="match status" value="1"/>
</dbReference>
<keyword evidence="3 7" id="KW-0547">Nucleotide-binding</keyword>
<evidence type="ECO:0000313" key="11">
    <source>
        <dbReference type="Proteomes" id="UP000746747"/>
    </source>
</evidence>